<dbReference type="SUPFAM" id="SSF48264">
    <property type="entry name" value="Cytochrome P450"/>
    <property type="match status" value="1"/>
</dbReference>
<name>A0A3E2HFR2_SCYLI</name>
<dbReference type="GO" id="GO:0020037">
    <property type="term" value="F:heme binding"/>
    <property type="evidence" value="ECO:0007669"/>
    <property type="project" value="InterPro"/>
</dbReference>
<dbReference type="STRING" id="5539.A0A3E2HFR2"/>
<feature type="binding site" description="axial binding residue" evidence="4">
    <location>
        <position position="180"/>
    </location>
    <ligand>
        <name>heme</name>
        <dbReference type="ChEBI" id="CHEBI:30413"/>
    </ligand>
    <ligandPart>
        <name>Fe</name>
        <dbReference type="ChEBI" id="CHEBI:18248"/>
    </ligandPart>
</feature>
<keyword evidence="5" id="KW-0503">Monooxygenase</keyword>
<dbReference type="InterPro" id="IPR001128">
    <property type="entry name" value="Cyt_P450"/>
</dbReference>
<dbReference type="OrthoDB" id="3555042at2759"/>
<dbReference type="GO" id="GO:0016705">
    <property type="term" value="F:oxidoreductase activity, acting on paired donors, with incorporation or reduction of molecular oxygen"/>
    <property type="evidence" value="ECO:0007669"/>
    <property type="project" value="InterPro"/>
</dbReference>
<keyword evidence="4 5" id="KW-0349">Heme</keyword>
<dbReference type="PRINTS" id="PR00463">
    <property type="entry name" value="EP450I"/>
</dbReference>
<dbReference type="AlphaFoldDB" id="A0A3E2HFR2"/>
<keyword evidence="3 4" id="KW-0408">Iron</keyword>
<evidence type="ECO:0000256" key="3">
    <source>
        <dbReference type="ARBA" id="ARBA00023004"/>
    </source>
</evidence>
<dbReference type="Pfam" id="PF00067">
    <property type="entry name" value="p450"/>
    <property type="match status" value="1"/>
</dbReference>
<dbReference type="Gene3D" id="1.10.630.10">
    <property type="entry name" value="Cytochrome P450"/>
    <property type="match status" value="1"/>
</dbReference>
<comment type="cofactor">
    <cofactor evidence="1 4">
        <name>heme</name>
        <dbReference type="ChEBI" id="CHEBI:30413"/>
    </cofactor>
</comment>
<dbReference type="OMA" id="QIMIASI"/>
<evidence type="ECO:0000313" key="7">
    <source>
        <dbReference type="Proteomes" id="UP000258309"/>
    </source>
</evidence>
<feature type="non-terminal residue" evidence="6">
    <location>
        <position position="238"/>
    </location>
</feature>
<evidence type="ECO:0000256" key="4">
    <source>
        <dbReference type="PIRSR" id="PIRSR602401-1"/>
    </source>
</evidence>
<dbReference type="InterPro" id="IPR036396">
    <property type="entry name" value="Cyt_P450_sf"/>
</dbReference>
<dbReference type="InterPro" id="IPR002401">
    <property type="entry name" value="Cyt_P450_E_grp-I"/>
</dbReference>
<dbReference type="PANTHER" id="PTHR24305:SF172">
    <property type="entry name" value="P450, PUTATIVE (EUROFUNG)-RELATED"/>
    <property type="match status" value="1"/>
</dbReference>
<keyword evidence="5" id="KW-0560">Oxidoreductase</keyword>
<dbReference type="EMBL" id="NCSJ02000064">
    <property type="protein sequence ID" value="RFU31983.1"/>
    <property type="molecule type" value="Genomic_DNA"/>
</dbReference>
<dbReference type="Proteomes" id="UP000258309">
    <property type="component" value="Unassembled WGS sequence"/>
</dbReference>
<feature type="non-terminal residue" evidence="6">
    <location>
        <position position="1"/>
    </location>
</feature>
<evidence type="ECO:0000256" key="2">
    <source>
        <dbReference type="ARBA" id="ARBA00022723"/>
    </source>
</evidence>
<comment type="caution">
    <text evidence="6">The sequence shown here is derived from an EMBL/GenBank/DDBJ whole genome shotgun (WGS) entry which is preliminary data.</text>
</comment>
<dbReference type="PRINTS" id="PR00385">
    <property type="entry name" value="P450"/>
</dbReference>
<proteinExistence type="inferred from homology"/>
<sequence length="238" mass="27049">MKDFFYNILHDKQNNNTPRDLPLAELLADATTMLNAGSDTTAAAITSGIYFLISNPPVLHKLRQELDEVLGEDTTIVKYDQVKSLPYLRACIDETLRLRPPIAYGLQRKVVKPEGQYIAGRHFKCNTTISVPTFAIHRKDSLYVDPEKYNPGRWLDTDNPQQIENLKNFTIPFSTGPRACLGRNIAIVEQQIMIASIVNRHDFEFVEENQKLEIFERFNSNPGAMPVRIRRRGTSSAA</sequence>
<dbReference type="PANTHER" id="PTHR24305">
    <property type="entry name" value="CYTOCHROME P450"/>
    <property type="match status" value="1"/>
</dbReference>
<keyword evidence="7" id="KW-1185">Reference proteome</keyword>
<evidence type="ECO:0000256" key="1">
    <source>
        <dbReference type="ARBA" id="ARBA00001971"/>
    </source>
</evidence>
<dbReference type="GO" id="GO:0004497">
    <property type="term" value="F:monooxygenase activity"/>
    <property type="evidence" value="ECO:0007669"/>
    <property type="project" value="UniProtKB-KW"/>
</dbReference>
<evidence type="ECO:0000256" key="5">
    <source>
        <dbReference type="RuleBase" id="RU000461"/>
    </source>
</evidence>
<dbReference type="InterPro" id="IPR050121">
    <property type="entry name" value="Cytochrome_P450_monoxygenase"/>
</dbReference>
<reference evidence="6 7" key="1">
    <citation type="submission" date="2018-05" db="EMBL/GenBank/DDBJ databases">
        <title>Draft genome sequence of Scytalidium lignicola DSM 105466, a ubiquitous saprotrophic fungus.</title>
        <authorList>
            <person name="Buettner E."/>
            <person name="Gebauer A.M."/>
            <person name="Hofrichter M."/>
            <person name="Liers C."/>
            <person name="Kellner H."/>
        </authorList>
    </citation>
    <scope>NUCLEOTIDE SEQUENCE [LARGE SCALE GENOMIC DNA]</scope>
    <source>
        <strain evidence="6 7">DSM 105466</strain>
    </source>
</reference>
<comment type="similarity">
    <text evidence="5">Belongs to the cytochrome P450 family.</text>
</comment>
<organism evidence="6 7">
    <name type="scientific">Scytalidium lignicola</name>
    <name type="common">Hyphomycete</name>
    <dbReference type="NCBI Taxonomy" id="5539"/>
    <lineage>
        <taxon>Eukaryota</taxon>
        <taxon>Fungi</taxon>
        <taxon>Dikarya</taxon>
        <taxon>Ascomycota</taxon>
        <taxon>Pezizomycotina</taxon>
        <taxon>Leotiomycetes</taxon>
        <taxon>Leotiomycetes incertae sedis</taxon>
        <taxon>Scytalidium</taxon>
    </lineage>
</organism>
<keyword evidence="2 4" id="KW-0479">Metal-binding</keyword>
<dbReference type="PROSITE" id="PS00086">
    <property type="entry name" value="CYTOCHROME_P450"/>
    <property type="match status" value="1"/>
</dbReference>
<gene>
    <name evidence="6" type="ORF">B7463_g4377</name>
</gene>
<dbReference type="InterPro" id="IPR017972">
    <property type="entry name" value="Cyt_P450_CS"/>
</dbReference>
<accession>A0A3E2HFR2</accession>
<evidence type="ECO:0000313" key="6">
    <source>
        <dbReference type="EMBL" id="RFU31983.1"/>
    </source>
</evidence>
<dbReference type="GO" id="GO:0005506">
    <property type="term" value="F:iron ion binding"/>
    <property type="evidence" value="ECO:0007669"/>
    <property type="project" value="InterPro"/>
</dbReference>
<protein>
    <submittedName>
        <fullName evidence="6">Uncharacterized protein</fullName>
    </submittedName>
</protein>